<keyword evidence="3 8" id="KW-0479">Metal-binding</keyword>
<dbReference type="UniPathway" id="UPA00078">
    <property type="reaction ID" value="UER00161"/>
</dbReference>
<keyword evidence="6 8" id="KW-0067">ATP-binding</keyword>
<dbReference type="Gene3D" id="3.40.50.300">
    <property type="entry name" value="P-loop containing nucleotide triphosphate hydrolases"/>
    <property type="match status" value="1"/>
</dbReference>
<feature type="binding site" evidence="8">
    <location>
        <position position="55"/>
    </location>
    <ligand>
        <name>Mg(2+)</name>
        <dbReference type="ChEBI" id="CHEBI:18420"/>
    </ligand>
</feature>
<comment type="function">
    <text evidence="8">Catalyzes a mechanistically unusual reaction, the ATP-dependent insertion of CO2 between the N7 and N8 nitrogen atoms of 7,8-diaminopelargonic acid (DAPA, also called 7,8-diammoniononanoate) to form a ureido ring.</text>
</comment>
<dbReference type="AlphaFoldDB" id="A0A6N4DYS9"/>
<dbReference type="GO" id="GO:0005829">
    <property type="term" value="C:cytosol"/>
    <property type="evidence" value="ECO:0007669"/>
    <property type="project" value="TreeGrafter"/>
</dbReference>
<name>A0A6N4DYS9_9GAMM</name>
<keyword evidence="4 8" id="KW-0547">Nucleotide-binding</keyword>
<dbReference type="InterPro" id="IPR004472">
    <property type="entry name" value="DTB_synth_BioD"/>
</dbReference>
<dbReference type="GO" id="GO:0004141">
    <property type="term" value="F:dethiobiotin synthase activity"/>
    <property type="evidence" value="ECO:0007669"/>
    <property type="project" value="UniProtKB-UniRule"/>
</dbReference>
<dbReference type="SUPFAM" id="SSF52540">
    <property type="entry name" value="P-loop containing nucleoside triphosphate hydrolases"/>
    <property type="match status" value="1"/>
</dbReference>
<sequence length="232" mass="24444">MANGLLITGTDTECGKTEVTLGLMHALQGRGLRVLGMKPVASGALPTPRGLRNEDAQRIQTRGSAPLPYRQVNPYAFEPPIAPHLAAADAGVEIAFGPIREGVRRLARQADLVLVEGVGGWRVPLGPEGDLRDLARTLELPVILVVGMRLGCINHALLSVESIVASGLPLAGWVANRVDPGMRVVEGNLRTLRQRIPAPLLGEVPHLARPTPEGVATALDPTPLGALLPIGD</sequence>
<feature type="binding site" evidence="8">
    <location>
        <begin position="116"/>
        <end position="119"/>
    </location>
    <ligand>
        <name>ATP</name>
        <dbReference type="ChEBI" id="CHEBI:30616"/>
    </ligand>
</feature>
<evidence type="ECO:0000256" key="8">
    <source>
        <dbReference type="HAMAP-Rule" id="MF_00336"/>
    </source>
</evidence>
<comment type="pathway">
    <text evidence="8">Cofactor biosynthesis; biotin biosynthesis; biotin from 7,8-diaminononanoate: step 1/2.</text>
</comment>
<dbReference type="CDD" id="cd03109">
    <property type="entry name" value="DTBS"/>
    <property type="match status" value="1"/>
</dbReference>
<reference evidence="9 10" key="1">
    <citation type="submission" date="2018-01" db="EMBL/GenBank/DDBJ databases">
        <title>Novel co-symbiosis in the lucinid bivalve Phacoides pectinatus.</title>
        <authorList>
            <person name="Lim S.J."/>
            <person name="Davis B.G."/>
            <person name="Gill D.E."/>
            <person name="Engel A.S."/>
            <person name="Anderson L.C."/>
            <person name="Campbell B.J."/>
        </authorList>
    </citation>
    <scope>NUCLEOTIDE SEQUENCE [LARGE SCALE GENOMIC DNA]</scope>
    <source>
        <strain evidence="9">N3_P5</strain>
    </source>
</reference>
<evidence type="ECO:0000256" key="2">
    <source>
        <dbReference type="ARBA" id="ARBA00022598"/>
    </source>
</evidence>
<evidence type="ECO:0000256" key="3">
    <source>
        <dbReference type="ARBA" id="ARBA00022723"/>
    </source>
</evidence>
<evidence type="ECO:0000313" key="9">
    <source>
        <dbReference type="EMBL" id="PUE02487.1"/>
    </source>
</evidence>
<dbReference type="GO" id="GO:0009102">
    <property type="term" value="P:biotin biosynthetic process"/>
    <property type="evidence" value="ECO:0007669"/>
    <property type="project" value="UniProtKB-UniRule"/>
</dbReference>
<dbReference type="PANTHER" id="PTHR43210:SF5">
    <property type="entry name" value="DETHIOBIOTIN SYNTHETASE"/>
    <property type="match status" value="1"/>
</dbReference>
<evidence type="ECO:0000313" key="10">
    <source>
        <dbReference type="Proteomes" id="UP000250928"/>
    </source>
</evidence>
<keyword evidence="5 8" id="KW-0093">Biotin biosynthesis</keyword>
<keyword evidence="7 8" id="KW-0460">Magnesium</keyword>
<dbReference type="EMBL" id="PQCO01000179">
    <property type="protein sequence ID" value="PUE02487.1"/>
    <property type="molecule type" value="Genomic_DNA"/>
</dbReference>
<dbReference type="InterPro" id="IPR027417">
    <property type="entry name" value="P-loop_NTPase"/>
</dbReference>
<evidence type="ECO:0000256" key="6">
    <source>
        <dbReference type="ARBA" id="ARBA00022840"/>
    </source>
</evidence>
<dbReference type="FunFam" id="3.40.50.300:FF:000292">
    <property type="entry name" value="ATP-dependent dethiobiotin synthetase BioD"/>
    <property type="match status" value="1"/>
</dbReference>
<evidence type="ECO:0000256" key="1">
    <source>
        <dbReference type="ARBA" id="ARBA00022490"/>
    </source>
</evidence>
<comment type="subcellular location">
    <subcellularLocation>
        <location evidence="8">Cytoplasm</location>
    </subcellularLocation>
</comment>
<comment type="subunit">
    <text evidence="8">Homodimer.</text>
</comment>
<feature type="binding site" evidence="8">
    <location>
        <position position="116"/>
    </location>
    <ligand>
        <name>Mg(2+)</name>
        <dbReference type="ChEBI" id="CHEBI:18420"/>
    </ligand>
</feature>
<feature type="binding site" evidence="8">
    <location>
        <begin position="176"/>
        <end position="177"/>
    </location>
    <ligand>
        <name>ATP</name>
        <dbReference type="ChEBI" id="CHEBI:30616"/>
    </ligand>
</feature>
<dbReference type="EC" id="6.3.3.3" evidence="8"/>
<comment type="caution">
    <text evidence="9">The sequence shown here is derived from an EMBL/GenBank/DDBJ whole genome shotgun (WGS) entry which is preliminary data.</text>
</comment>
<dbReference type="PIRSF" id="PIRSF006755">
    <property type="entry name" value="DTB_synth"/>
    <property type="match status" value="1"/>
</dbReference>
<feature type="binding site" evidence="8">
    <location>
        <position position="55"/>
    </location>
    <ligand>
        <name>ATP</name>
        <dbReference type="ChEBI" id="CHEBI:30616"/>
    </ligand>
</feature>
<dbReference type="NCBIfam" id="TIGR00347">
    <property type="entry name" value="bioD"/>
    <property type="match status" value="1"/>
</dbReference>
<dbReference type="HAMAP" id="MF_00336">
    <property type="entry name" value="BioD"/>
    <property type="match status" value="1"/>
</dbReference>
<feature type="binding site" evidence="8">
    <location>
        <position position="42"/>
    </location>
    <ligand>
        <name>substrate</name>
    </ligand>
</feature>
<dbReference type="Proteomes" id="UP000250928">
    <property type="component" value="Unassembled WGS sequence"/>
</dbReference>
<accession>A0A6N4DYS9</accession>
<comment type="cofactor">
    <cofactor evidence="8">
        <name>Mg(2+)</name>
        <dbReference type="ChEBI" id="CHEBI:18420"/>
    </cofactor>
</comment>
<comment type="caution">
    <text evidence="8">Lacks conserved residue(s) required for the propagation of feature annotation.</text>
</comment>
<feature type="binding site" evidence="8">
    <location>
        <begin position="205"/>
        <end position="207"/>
    </location>
    <ligand>
        <name>ATP</name>
        <dbReference type="ChEBI" id="CHEBI:30616"/>
    </ligand>
</feature>
<dbReference type="GO" id="GO:0000287">
    <property type="term" value="F:magnesium ion binding"/>
    <property type="evidence" value="ECO:0007669"/>
    <property type="project" value="UniProtKB-UniRule"/>
</dbReference>
<dbReference type="Pfam" id="PF13500">
    <property type="entry name" value="AAA_26"/>
    <property type="match status" value="1"/>
</dbReference>
<comment type="similarity">
    <text evidence="8">Belongs to the dethiobiotin synthetase family.</text>
</comment>
<gene>
    <name evidence="8 9" type="primary">bioD</name>
    <name evidence="9" type="ORF">C3L24_06165</name>
</gene>
<dbReference type="PANTHER" id="PTHR43210">
    <property type="entry name" value="DETHIOBIOTIN SYNTHETASE"/>
    <property type="match status" value="1"/>
</dbReference>
<evidence type="ECO:0000256" key="7">
    <source>
        <dbReference type="ARBA" id="ARBA00022842"/>
    </source>
</evidence>
<dbReference type="GO" id="GO:0042803">
    <property type="term" value="F:protein homodimerization activity"/>
    <property type="evidence" value="ECO:0007669"/>
    <property type="project" value="UniProtKB-ARBA"/>
</dbReference>
<keyword evidence="2 8" id="KW-0436">Ligase</keyword>
<proteinExistence type="inferred from homology"/>
<protein>
    <recommendedName>
        <fullName evidence="8">ATP-dependent dethiobiotin synthetase BioD</fullName>
        <ecNumber evidence="8">6.3.3.3</ecNumber>
    </recommendedName>
    <alternativeName>
        <fullName evidence="8">DTB synthetase</fullName>
        <shortName evidence="8">DTBS</shortName>
    </alternativeName>
    <alternativeName>
        <fullName evidence="8">Dethiobiotin synthase</fullName>
    </alternativeName>
</protein>
<dbReference type="GO" id="GO:0005524">
    <property type="term" value="F:ATP binding"/>
    <property type="evidence" value="ECO:0007669"/>
    <property type="project" value="UniProtKB-UniRule"/>
</dbReference>
<comment type="catalytic activity">
    <reaction evidence="8">
        <text>(7R,8S)-7,8-diammoniononanoate + CO2 + ATP = (4R,5S)-dethiobiotin + ADP + phosphate + 3 H(+)</text>
        <dbReference type="Rhea" id="RHEA:15805"/>
        <dbReference type="ChEBI" id="CHEBI:15378"/>
        <dbReference type="ChEBI" id="CHEBI:16526"/>
        <dbReference type="ChEBI" id="CHEBI:30616"/>
        <dbReference type="ChEBI" id="CHEBI:43474"/>
        <dbReference type="ChEBI" id="CHEBI:149469"/>
        <dbReference type="ChEBI" id="CHEBI:149473"/>
        <dbReference type="ChEBI" id="CHEBI:456216"/>
        <dbReference type="EC" id="6.3.3.3"/>
    </reaction>
</comment>
<feature type="active site" evidence="8">
    <location>
        <position position="38"/>
    </location>
</feature>
<keyword evidence="1 8" id="KW-0963">Cytoplasm</keyword>
<evidence type="ECO:0000256" key="5">
    <source>
        <dbReference type="ARBA" id="ARBA00022756"/>
    </source>
</evidence>
<evidence type="ECO:0000256" key="4">
    <source>
        <dbReference type="ARBA" id="ARBA00022741"/>
    </source>
</evidence>
<organism evidence="9 10">
    <name type="scientific">Candidatus Sedimenticola endophacoides</name>
    <dbReference type="NCBI Taxonomy" id="2548426"/>
    <lineage>
        <taxon>Bacteria</taxon>
        <taxon>Pseudomonadati</taxon>
        <taxon>Pseudomonadota</taxon>
        <taxon>Gammaproteobacteria</taxon>
        <taxon>Chromatiales</taxon>
        <taxon>Sedimenticolaceae</taxon>
        <taxon>Sedimenticola</taxon>
    </lineage>
</organism>
<feature type="binding site" evidence="8">
    <location>
        <position position="17"/>
    </location>
    <ligand>
        <name>Mg(2+)</name>
        <dbReference type="ChEBI" id="CHEBI:18420"/>
    </ligand>
</feature>